<reference evidence="2 3" key="1">
    <citation type="journal article" date="2022" name="bioRxiv">
        <title>Genomics of Preaxostyla Flagellates Illuminates Evolutionary Transitions and the Path Towards Mitochondrial Loss.</title>
        <authorList>
            <person name="Novak L.V.F."/>
            <person name="Treitli S.C."/>
            <person name="Pyrih J."/>
            <person name="Halakuc P."/>
            <person name="Pipaliya S.V."/>
            <person name="Vacek V."/>
            <person name="Brzon O."/>
            <person name="Soukal P."/>
            <person name="Eme L."/>
            <person name="Dacks J.B."/>
            <person name="Karnkowska A."/>
            <person name="Elias M."/>
            <person name="Hampl V."/>
        </authorList>
    </citation>
    <scope>NUCLEOTIDE SEQUENCE [LARGE SCALE GENOMIC DNA]</scope>
    <source>
        <strain evidence="2">NAU3</strain>
        <tissue evidence="2">Gut</tissue>
    </source>
</reference>
<dbReference type="SUPFAM" id="SSF57850">
    <property type="entry name" value="RING/U-box"/>
    <property type="match status" value="1"/>
</dbReference>
<evidence type="ECO:0008006" key="4">
    <source>
        <dbReference type="Google" id="ProtNLM"/>
    </source>
</evidence>
<gene>
    <name evidence="2" type="ORF">BLNAU_17942</name>
</gene>
<accession>A0ABQ9X5V8</accession>
<evidence type="ECO:0000256" key="1">
    <source>
        <dbReference type="SAM" id="MobiDB-lite"/>
    </source>
</evidence>
<keyword evidence="3" id="KW-1185">Reference proteome</keyword>
<evidence type="ECO:0000313" key="2">
    <source>
        <dbReference type="EMBL" id="KAK2947166.1"/>
    </source>
</evidence>
<dbReference type="Gene3D" id="1.20.120.1750">
    <property type="match status" value="1"/>
</dbReference>
<proteinExistence type="predicted"/>
<name>A0ABQ9X5V8_9EUKA</name>
<dbReference type="EMBL" id="JARBJD010000209">
    <property type="protein sequence ID" value="KAK2947166.1"/>
    <property type="molecule type" value="Genomic_DNA"/>
</dbReference>
<feature type="region of interest" description="Disordered" evidence="1">
    <location>
        <begin position="1"/>
        <end position="29"/>
    </location>
</feature>
<dbReference type="Proteomes" id="UP001281761">
    <property type="component" value="Unassembled WGS sequence"/>
</dbReference>
<evidence type="ECO:0000313" key="3">
    <source>
        <dbReference type="Proteomes" id="UP001281761"/>
    </source>
</evidence>
<dbReference type="NCBIfam" id="TIGR01053">
    <property type="entry name" value="LSD1"/>
    <property type="match status" value="1"/>
</dbReference>
<sequence length="356" mass="41427">MEPSKRGNRFQALQNRRDKDKLDNSQDESRCPDCHQILESMSTLQCTRIPPDETTSQDQVHHTKCIVCLFTGCIRQHSAPYLTLKCQVKNCPNYYEFSKTNPSVIYEKIDNIHRSVGFTLGFHICRHCNACHGQGSQDSFNQRYQHFFELCDSPKKFMSEQFHNLCSFFESVNHQYHFKRQYAYYPNFHRLNDHIWTCSKCAKQNCMHCTEILDAEHARTCFPSTDGSFEEFERYISAVDTSCSFIVCPFCRTQLEKGQGCNHIQCILCQADLCAQCGLPCGPLTSHTHLAGRAGLPCHNNCADDDLIRNRKQCYLMRASGNWRRWFPDMTDYSDEEMEEAVQIQLRLQLRQQVSE</sequence>
<feature type="compositionally biased region" description="Basic and acidic residues" evidence="1">
    <location>
        <begin position="15"/>
        <end position="29"/>
    </location>
</feature>
<comment type="caution">
    <text evidence="2">The sequence shown here is derived from an EMBL/GenBank/DDBJ whole genome shotgun (WGS) entry which is preliminary data.</text>
</comment>
<organism evidence="2 3">
    <name type="scientific">Blattamonas nauphoetae</name>
    <dbReference type="NCBI Taxonomy" id="2049346"/>
    <lineage>
        <taxon>Eukaryota</taxon>
        <taxon>Metamonada</taxon>
        <taxon>Preaxostyla</taxon>
        <taxon>Oxymonadida</taxon>
        <taxon>Blattamonas</taxon>
    </lineage>
</organism>
<protein>
    <recommendedName>
        <fullName evidence="4">RING-type domain-containing protein</fullName>
    </recommendedName>
</protein>